<evidence type="ECO:0000256" key="4">
    <source>
        <dbReference type="ARBA" id="ARBA00004752"/>
    </source>
</evidence>
<dbReference type="GO" id="GO:0008762">
    <property type="term" value="F:UDP-N-acetylmuramate dehydrogenase activity"/>
    <property type="evidence" value="ECO:0007669"/>
    <property type="project" value="UniProtKB-EC"/>
</dbReference>
<evidence type="ECO:0000256" key="8">
    <source>
        <dbReference type="ARBA" id="ARBA00022490"/>
    </source>
</evidence>
<evidence type="ECO:0000313" key="22">
    <source>
        <dbReference type="EMBL" id="MFM2485501.1"/>
    </source>
</evidence>
<evidence type="ECO:0000256" key="6">
    <source>
        <dbReference type="ARBA" id="ARBA00012518"/>
    </source>
</evidence>
<dbReference type="Gene3D" id="3.30.465.10">
    <property type="match status" value="1"/>
</dbReference>
<dbReference type="EC" id="1.3.1.98" evidence="6 20"/>
<dbReference type="Proteomes" id="UP001629953">
    <property type="component" value="Unassembled WGS sequence"/>
</dbReference>
<evidence type="ECO:0000256" key="12">
    <source>
        <dbReference type="ARBA" id="ARBA00022857"/>
    </source>
</evidence>
<dbReference type="NCBIfam" id="NF000755">
    <property type="entry name" value="PRK00046.1"/>
    <property type="match status" value="1"/>
</dbReference>
<dbReference type="InterPro" id="IPR036635">
    <property type="entry name" value="MurB_C_sf"/>
</dbReference>
<dbReference type="InterPro" id="IPR003170">
    <property type="entry name" value="MurB"/>
</dbReference>
<evidence type="ECO:0000256" key="20">
    <source>
        <dbReference type="HAMAP-Rule" id="MF_00037"/>
    </source>
</evidence>
<dbReference type="InterPro" id="IPR016166">
    <property type="entry name" value="FAD-bd_PCMH"/>
</dbReference>
<feature type="domain" description="FAD-binding PCMH-type" evidence="21">
    <location>
        <begin position="14"/>
        <end position="181"/>
    </location>
</feature>
<keyword evidence="15 20" id="KW-0560">Oxidoreductase</keyword>
<keyword evidence="14 20" id="KW-0573">Peptidoglycan synthesis</keyword>
<evidence type="ECO:0000259" key="21">
    <source>
        <dbReference type="PROSITE" id="PS51387"/>
    </source>
</evidence>
<dbReference type="InterPro" id="IPR016167">
    <property type="entry name" value="FAD-bd_PCMH_sub1"/>
</dbReference>
<dbReference type="PANTHER" id="PTHR21071">
    <property type="entry name" value="UDP-N-ACETYLENOLPYRUVOYLGLUCOSAMINE REDUCTASE"/>
    <property type="match status" value="1"/>
</dbReference>
<dbReference type="NCBIfam" id="TIGR00179">
    <property type="entry name" value="murB"/>
    <property type="match status" value="1"/>
</dbReference>
<protein>
    <recommendedName>
        <fullName evidence="7 20">UDP-N-acetylenolpyruvoylglucosamine reductase</fullName>
        <ecNumber evidence="6 20">1.3.1.98</ecNumber>
    </recommendedName>
    <alternativeName>
        <fullName evidence="18 20">UDP-N-acetylmuramate dehydrogenase</fullName>
    </alternativeName>
</protein>
<evidence type="ECO:0000313" key="23">
    <source>
        <dbReference type="Proteomes" id="UP001629953"/>
    </source>
</evidence>
<dbReference type="InterPro" id="IPR016169">
    <property type="entry name" value="FAD-bd_PCMH_sub2"/>
</dbReference>
<keyword evidence="11 20" id="KW-0274">FAD</keyword>
<dbReference type="SUPFAM" id="SSF56176">
    <property type="entry name" value="FAD-binding/transporter-associated domain-like"/>
    <property type="match status" value="1"/>
</dbReference>
<evidence type="ECO:0000256" key="2">
    <source>
        <dbReference type="ARBA" id="ARBA00003921"/>
    </source>
</evidence>
<dbReference type="SUPFAM" id="SSF56194">
    <property type="entry name" value="Uridine diphospho-N-Acetylenolpyruvylglucosamine reductase, MurB, C-terminal domain"/>
    <property type="match status" value="1"/>
</dbReference>
<proteinExistence type="inferred from homology"/>
<dbReference type="Gene3D" id="3.90.78.10">
    <property type="entry name" value="UDP-N-acetylenolpyruvoylglucosamine reductase, C-terminal domain"/>
    <property type="match status" value="1"/>
</dbReference>
<evidence type="ECO:0000256" key="16">
    <source>
        <dbReference type="ARBA" id="ARBA00023306"/>
    </source>
</evidence>
<comment type="similarity">
    <text evidence="5 20">Belongs to the MurB family.</text>
</comment>
<sequence>MKDVQSLHTFGVKAYCRDLLILNHLDDLKELAELERQGLPWLVIGEGSNVLFVEDFQGTLVVNRLNGRQLVQHPQGWFIEAASGENWHQLVSWLIDRDVPGLENLALIPGSVGAAPVQNIGAYGAEFSQFCRWVEVWDASCEQFSVLTQAQCQFGYRDSLFKHVPRSSMVITRVGLQLPQAWQPNCQYGPLRELDDTATAQQIFELVCRTRRVKLPDPKQTGNAGSFFKNPIVSEAWLRHYQAQYPQLPFYSQPEGNYKIAAGWLIDQCGLKGYRQNGAGVHSHQALVLINESGTTSGLAIAQLAAHIQQQVHSRFAVTLEPEVLLIGRHGFMQSREKLSNYAKSS</sequence>
<comment type="function">
    <text evidence="2 20">Cell wall formation.</text>
</comment>
<keyword evidence="9 20" id="KW-0132">Cell division</keyword>
<keyword evidence="16 20" id="KW-0131">Cell cycle</keyword>
<dbReference type="PROSITE" id="PS51387">
    <property type="entry name" value="FAD_PCMH"/>
    <property type="match status" value="1"/>
</dbReference>
<comment type="catalytic activity">
    <reaction evidence="19 20">
        <text>UDP-N-acetyl-alpha-D-muramate + NADP(+) = UDP-N-acetyl-3-O-(1-carboxyvinyl)-alpha-D-glucosamine + NADPH + H(+)</text>
        <dbReference type="Rhea" id="RHEA:12248"/>
        <dbReference type="ChEBI" id="CHEBI:15378"/>
        <dbReference type="ChEBI" id="CHEBI:57783"/>
        <dbReference type="ChEBI" id="CHEBI:58349"/>
        <dbReference type="ChEBI" id="CHEBI:68483"/>
        <dbReference type="ChEBI" id="CHEBI:70757"/>
        <dbReference type="EC" id="1.3.1.98"/>
    </reaction>
</comment>
<comment type="subcellular location">
    <subcellularLocation>
        <location evidence="3 20">Cytoplasm</location>
    </subcellularLocation>
</comment>
<keyword evidence="23" id="KW-1185">Reference proteome</keyword>
<dbReference type="InterPro" id="IPR006094">
    <property type="entry name" value="Oxid_FAD_bind_N"/>
</dbReference>
<accession>A0ABW9G754</accession>
<evidence type="ECO:0000256" key="14">
    <source>
        <dbReference type="ARBA" id="ARBA00022984"/>
    </source>
</evidence>
<evidence type="ECO:0000256" key="11">
    <source>
        <dbReference type="ARBA" id="ARBA00022827"/>
    </source>
</evidence>
<evidence type="ECO:0000256" key="17">
    <source>
        <dbReference type="ARBA" id="ARBA00023316"/>
    </source>
</evidence>
<evidence type="ECO:0000256" key="18">
    <source>
        <dbReference type="ARBA" id="ARBA00031026"/>
    </source>
</evidence>
<evidence type="ECO:0000256" key="15">
    <source>
        <dbReference type="ARBA" id="ARBA00023002"/>
    </source>
</evidence>
<keyword evidence="17 20" id="KW-0961">Cell wall biogenesis/degradation</keyword>
<dbReference type="RefSeq" id="WP_408623736.1">
    <property type="nucleotide sequence ID" value="NZ_JBEQCT010000004.1"/>
</dbReference>
<evidence type="ECO:0000256" key="13">
    <source>
        <dbReference type="ARBA" id="ARBA00022960"/>
    </source>
</evidence>
<dbReference type="Pfam" id="PF02873">
    <property type="entry name" value="MurB_C"/>
    <property type="match status" value="1"/>
</dbReference>
<feature type="active site" description="Proton donor" evidence="20">
    <location>
        <position position="226"/>
    </location>
</feature>
<evidence type="ECO:0000256" key="7">
    <source>
        <dbReference type="ARBA" id="ARBA00015188"/>
    </source>
</evidence>
<evidence type="ECO:0000256" key="3">
    <source>
        <dbReference type="ARBA" id="ARBA00004496"/>
    </source>
</evidence>
<keyword evidence="10 20" id="KW-0285">Flavoprotein</keyword>
<evidence type="ECO:0000256" key="9">
    <source>
        <dbReference type="ARBA" id="ARBA00022618"/>
    </source>
</evidence>
<dbReference type="InterPro" id="IPR036318">
    <property type="entry name" value="FAD-bd_PCMH-like_sf"/>
</dbReference>
<dbReference type="Pfam" id="PF01565">
    <property type="entry name" value="FAD_binding_4"/>
    <property type="match status" value="1"/>
</dbReference>
<dbReference type="PANTHER" id="PTHR21071:SF4">
    <property type="entry name" value="UDP-N-ACETYLENOLPYRUVOYLGLUCOSAMINE REDUCTASE"/>
    <property type="match status" value="1"/>
</dbReference>
<evidence type="ECO:0000256" key="19">
    <source>
        <dbReference type="ARBA" id="ARBA00048914"/>
    </source>
</evidence>
<feature type="active site" evidence="20">
    <location>
        <position position="157"/>
    </location>
</feature>
<gene>
    <name evidence="20 22" type="primary">murB</name>
    <name evidence="22" type="ORF">ABUE30_10580</name>
</gene>
<keyword evidence="8 20" id="KW-0963">Cytoplasm</keyword>
<dbReference type="HAMAP" id="MF_00037">
    <property type="entry name" value="MurB"/>
    <property type="match status" value="1"/>
</dbReference>
<dbReference type="Gene3D" id="3.30.43.10">
    <property type="entry name" value="Uridine Diphospho-n-acetylenolpyruvylglucosamine Reductase, domain 2"/>
    <property type="match status" value="1"/>
</dbReference>
<feature type="active site" evidence="20">
    <location>
        <position position="323"/>
    </location>
</feature>
<name>A0ABW9G754_9GAMM</name>
<evidence type="ECO:0000256" key="1">
    <source>
        <dbReference type="ARBA" id="ARBA00001974"/>
    </source>
</evidence>
<reference evidence="22 23" key="1">
    <citation type="journal article" date="2013" name="Int. J. Syst. Evol. Microbiol.">
        <title>Celerinatantimonas yamalensis sp. nov., a cold-adapted diazotrophic bacterium from a cold permafrost brine.</title>
        <authorList>
            <person name="Shcherbakova V."/>
            <person name="Chuvilskaya N."/>
            <person name="Rivkina E."/>
            <person name="Demidov N."/>
            <person name="Uchaeva V."/>
            <person name="Suetin S."/>
            <person name="Suzina N."/>
            <person name="Gilichinsky D."/>
        </authorList>
    </citation>
    <scope>NUCLEOTIDE SEQUENCE [LARGE SCALE GENOMIC DNA]</scope>
    <source>
        <strain evidence="22 23">C7</strain>
    </source>
</reference>
<comment type="pathway">
    <text evidence="4 20">Cell wall biogenesis; peptidoglycan biosynthesis.</text>
</comment>
<keyword evidence="13 20" id="KW-0133">Cell shape</keyword>
<comment type="caution">
    <text evidence="22">The sequence shown here is derived from an EMBL/GenBank/DDBJ whole genome shotgun (WGS) entry which is preliminary data.</text>
</comment>
<evidence type="ECO:0000256" key="10">
    <source>
        <dbReference type="ARBA" id="ARBA00022630"/>
    </source>
</evidence>
<dbReference type="InterPro" id="IPR011601">
    <property type="entry name" value="MurB_C"/>
</dbReference>
<comment type="cofactor">
    <cofactor evidence="1 20">
        <name>FAD</name>
        <dbReference type="ChEBI" id="CHEBI:57692"/>
    </cofactor>
</comment>
<evidence type="ECO:0000256" key="5">
    <source>
        <dbReference type="ARBA" id="ARBA00010485"/>
    </source>
</evidence>
<dbReference type="EMBL" id="JBEQCT010000004">
    <property type="protein sequence ID" value="MFM2485501.1"/>
    <property type="molecule type" value="Genomic_DNA"/>
</dbReference>
<organism evidence="22 23">
    <name type="scientific">Celerinatantimonas yamalensis</name>
    <dbReference type="NCBI Taxonomy" id="559956"/>
    <lineage>
        <taxon>Bacteria</taxon>
        <taxon>Pseudomonadati</taxon>
        <taxon>Pseudomonadota</taxon>
        <taxon>Gammaproteobacteria</taxon>
        <taxon>Celerinatantimonadaceae</taxon>
        <taxon>Celerinatantimonas</taxon>
    </lineage>
</organism>
<keyword evidence="12 20" id="KW-0521">NADP</keyword>